<dbReference type="Proteomes" id="UP001271769">
    <property type="component" value="Unassembled WGS sequence"/>
</dbReference>
<dbReference type="PROSITE" id="PS00889">
    <property type="entry name" value="CNMP_BINDING_2"/>
    <property type="match status" value="1"/>
</dbReference>
<accession>A0ABU5DWH2</accession>
<feature type="domain" description="Cyclic nucleotide-binding" evidence="4">
    <location>
        <begin position="42"/>
        <end position="162"/>
    </location>
</feature>
<dbReference type="Gene3D" id="1.10.10.10">
    <property type="entry name" value="Winged helix-like DNA-binding domain superfamily/Winged helix DNA-binding domain"/>
    <property type="match status" value="1"/>
</dbReference>
<dbReference type="PRINTS" id="PR00034">
    <property type="entry name" value="HTHCRP"/>
</dbReference>
<protein>
    <submittedName>
        <fullName evidence="6">Crp/Fnr family transcriptional regulator</fullName>
    </submittedName>
</protein>
<evidence type="ECO:0000256" key="2">
    <source>
        <dbReference type="ARBA" id="ARBA00023125"/>
    </source>
</evidence>
<comment type="caution">
    <text evidence="6">The sequence shown here is derived from an EMBL/GenBank/DDBJ whole genome shotgun (WGS) entry which is preliminary data.</text>
</comment>
<evidence type="ECO:0000256" key="1">
    <source>
        <dbReference type="ARBA" id="ARBA00023015"/>
    </source>
</evidence>
<keyword evidence="2" id="KW-0238">DNA-binding</keyword>
<reference evidence="6 7" key="1">
    <citation type="journal article" date="2013" name="Antonie Van Leeuwenhoek">
        <title>Dongia rigui sp. nov., isolated from freshwater of a large wetland in Korea.</title>
        <authorList>
            <person name="Baik K.S."/>
            <person name="Hwang Y.M."/>
            <person name="Choi J.S."/>
            <person name="Kwon J."/>
            <person name="Seong C.N."/>
        </authorList>
    </citation>
    <scope>NUCLEOTIDE SEQUENCE [LARGE SCALE GENOMIC DNA]</scope>
    <source>
        <strain evidence="6 7">04SU4-P</strain>
    </source>
</reference>
<sequence length="262" mass="28240">MNRFTGPIGEAFISTDAPNAPTAGGGLAVLAARAQLLAKSFLFRGLEQGLLERVARLCQPRRLNVGETLFWEDEPADALYGVAKGLIRIWVHGPDGRELTLNLMESGDFFGEIALLDGLPRTASASALADTEMLSVPRAAFLELMKSEPKLALHIIELLCERLRHNTDRIRDAAFLDLGTRLAKTLEALAMGHGEESAEGIVITAKLNQSELAQLLGVTREAVNKQLKQFAESGLIATKGSRIVVRDSAGLSARGKVKEESA</sequence>
<dbReference type="InterPro" id="IPR036390">
    <property type="entry name" value="WH_DNA-bd_sf"/>
</dbReference>
<dbReference type="InterPro" id="IPR014710">
    <property type="entry name" value="RmlC-like_jellyroll"/>
</dbReference>
<dbReference type="SUPFAM" id="SSF51206">
    <property type="entry name" value="cAMP-binding domain-like"/>
    <property type="match status" value="1"/>
</dbReference>
<dbReference type="SMART" id="SM00419">
    <property type="entry name" value="HTH_CRP"/>
    <property type="match status" value="1"/>
</dbReference>
<dbReference type="InterPro" id="IPR018490">
    <property type="entry name" value="cNMP-bd_dom_sf"/>
</dbReference>
<dbReference type="RefSeq" id="WP_320499696.1">
    <property type="nucleotide sequence ID" value="NZ_JAXCLX010000001.1"/>
</dbReference>
<dbReference type="InterPro" id="IPR000595">
    <property type="entry name" value="cNMP-bd_dom"/>
</dbReference>
<dbReference type="Pfam" id="PF00027">
    <property type="entry name" value="cNMP_binding"/>
    <property type="match status" value="1"/>
</dbReference>
<evidence type="ECO:0000259" key="5">
    <source>
        <dbReference type="PROSITE" id="PS51063"/>
    </source>
</evidence>
<dbReference type="InterPro" id="IPR036388">
    <property type="entry name" value="WH-like_DNA-bd_sf"/>
</dbReference>
<dbReference type="Gene3D" id="2.60.120.10">
    <property type="entry name" value="Jelly Rolls"/>
    <property type="match status" value="1"/>
</dbReference>
<gene>
    <name evidence="6" type="ORF">SMD31_05085</name>
</gene>
<dbReference type="InterPro" id="IPR018488">
    <property type="entry name" value="cNMP-bd_CS"/>
</dbReference>
<organism evidence="6 7">
    <name type="scientific">Dongia rigui</name>
    <dbReference type="NCBI Taxonomy" id="940149"/>
    <lineage>
        <taxon>Bacteria</taxon>
        <taxon>Pseudomonadati</taxon>
        <taxon>Pseudomonadota</taxon>
        <taxon>Alphaproteobacteria</taxon>
        <taxon>Rhodospirillales</taxon>
        <taxon>Dongiaceae</taxon>
        <taxon>Dongia</taxon>
    </lineage>
</organism>
<dbReference type="SUPFAM" id="SSF46785">
    <property type="entry name" value="Winged helix' DNA-binding domain"/>
    <property type="match status" value="1"/>
</dbReference>
<dbReference type="EMBL" id="JAXCLX010000001">
    <property type="protein sequence ID" value="MDY0871280.1"/>
    <property type="molecule type" value="Genomic_DNA"/>
</dbReference>
<evidence type="ECO:0000313" key="6">
    <source>
        <dbReference type="EMBL" id="MDY0871280.1"/>
    </source>
</evidence>
<dbReference type="PANTHER" id="PTHR24567:SF68">
    <property type="entry name" value="DNA-BINDING TRANSCRIPTIONAL DUAL REGULATOR CRP"/>
    <property type="match status" value="1"/>
</dbReference>
<evidence type="ECO:0000256" key="3">
    <source>
        <dbReference type="ARBA" id="ARBA00023163"/>
    </source>
</evidence>
<keyword evidence="1" id="KW-0805">Transcription regulation</keyword>
<evidence type="ECO:0000313" key="7">
    <source>
        <dbReference type="Proteomes" id="UP001271769"/>
    </source>
</evidence>
<dbReference type="PANTHER" id="PTHR24567">
    <property type="entry name" value="CRP FAMILY TRANSCRIPTIONAL REGULATORY PROTEIN"/>
    <property type="match status" value="1"/>
</dbReference>
<evidence type="ECO:0000259" key="4">
    <source>
        <dbReference type="PROSITE" id="PS50042"/>
    </source>
</evidence>
<feature type="domain" description="HTH crp-type" evidence="5">
    <location>
        <begin position="176"/>
        <end position="249"/>
    </location>
</feature>
<dbReference type="InterPro" id="IPR050397">
    <property type="entry name" value="Env_Response_Regulators"/>
</dbReference>
<dbReference type="PROSITE" id="PS51063">
    <property type="entry name" value="HTH_CRP_2"/>
    <property type="match status" value="1"/>
</dbReference>
<dbReference type="SMART" id="SM00100">
    <property type="entry name" value="cNMP"/>
    <property type="match status" value="1"/>
</dbReference>
<name>A0ABU5DWH2_9PROT</name>
<dbReference type="CDD" id="cd00038">
    <property type="entry name" value="CAP_ED"/>
    <property type="match status" value="1"/>
</dbReference>
<keyword evidence="7" id="KW-1185">Reference proteome</keyword>
<dbReference type="PROSITE" id="PS50042">
    <property type="entry name" value="CNMP_BINDING_3"/>
    <property type="match status" value="1"/>
</dbReference>
<dbReference type="Pfam" id="PF13545">
    <property type="entry name" value="HTH_Crp_2"/>
    <property type="match status" value="1"/>
</dbReference>
<dbReference type="InterPro" id="IPR012318">
    <property type="entry name" value="HTH_CRP"/>
</dbReference>
<proteinExistence type="predicted"/>
<keyword evidence="3" id="KW-0804">Transcription</keyword>